<evidence type="ECO:0000313" key="4">
    <source>
        <dbReference type="Proteomes" id="UP000245076"/>
    </source>
</evidence>
<feature type="compositionally biased region" description="Polar residues" evidence="1">
    <location>
        <begin position="127"/>
        <end position="138"/>
    </location>
</feature>
<organism evidence="3 4">
    <name type="scientific">Leptospira johnsonii</name>
    <dbReference type="NCBI Taxonomy" id="1917820"/>
    <lineage>
        <taxon>Bacteria</taxon>
        <taxon>Pseudomonadati</taxon>
        <taxon>Spirochaetota</taxon>
        <taxon>Spirochaetia</taxon>
        <taxon>Leptospirales</taxon>
        <taxon>Leptospiraceae</taxon>
        <taxon>Leptospira</taxon>
    </lineage>
</organism>
<protein>
    <submittedName>
        <fullName evidence="3">Uncharacterized protein</fullName>
    </submittedName>
</protein>
<feature type="region of interest" description="Disordered" evidence="1">
    <location>
        <begin position="68"/>
        <end position="87"/>
    </location>
</feature>
<reference evidence="3 4" key="1">
    <citation type="submission" date="2018-02" db="EMBL/GenBank/DDBJ databases">
        <title>Novel Leptospira species isolated from soil and water in Japan.</title>
        <authorList>
            <person name="Nakao R."/>
            <person name="Masuzawa T."/>
        </authorList>
    </citation>
    <scope>NUCLEOTIDE SEQUENCE [LARGE SCALE GENOMIC DNA]</scope>
    <source>
        <strain evidence="3 4">E8</strain>
    </source>
</reference>
<evidence type="ECO:0000313" key="3">
    <source>
        <dbReference type="EMBL" id="GBF37458.1"/>
    </source>
</evidence>
<dbReference type="Proteomes" id="UP000245076">
    <property type="component" value="Unassembled WGS sequence"/>
</dbReference>
<keyword evidence="2" id="KW-0812">Transmembrane</keyword>
<keyword evidence="4" id="KW-1185">Reference proteome</keyword>
<name>A0A2P2CYH8_9LEPT</name>
<dbReference type="EMBL" id="BFAY01000005">
    <property type="protein sequence ID" value="GBF37458.1"/>
    <property type="molecule type" value="Genomic_DNA"/>
</dbReference>
<feature type="region of interest" description="Disordered" evidence="1">
    <location>
        <begin position="127"/>
        <end position="155"/>
    </location>
</feature>
<accession>A0A2P2CYH8</accession>
<sequence>MDLGKLTVRCPRCYHSFVFDPEDPASFRGGRYDLPGGDSRAQSPRSARGFFRFLEDKFEFIKSKFSKNRSHGWQNPGERPQSFENYNDPRRTGFGPLLAKYILFILILIGIARACFFSSQNWNDSVPNWNPSETQEPSVPTPHDEEEDKAPQVEI</sequence>
<evidence type="ECO:0000256" key="2">
    <source>
        <dbReference type="SAM" id="Phobius"/>
    </source>
</evidence>
<feature type="transmembrane region" description="Helical" evidence="2">
    <location>
        <begin position="98"/>
        <end position="119"/>
    </location>
</feature>
<gene>
    <name evidence="3" type="ORF">LPTSP1_04400</name>
</gene>
<dbReference type="AlphaFoldDB" id="A0A2P2CYH8"/>
<evidence type="ECO:0000256" key="1">
    <source>
        <dbReference type="SAM" id="MobiDB-lite"/>
    </source>
</evidence>
<keyword evidence="2" id="KW-1133">Transmembrane helix</keyword>
<comment type="caution">
    <text evidence="3">The sequence shown here is derived from an EMBL/GenBank/DDBJ whole genome shotgun (WGS) entry which is preliminary data.</text>
</comment>
<keyword evidence="2" id="KW-0472">Membrane</keyword>
<proteinExistence type="predicted"/>